<feature type="compositionally biased region" description="Low complexity" evidence="1">
    <location>
        <begin position="1"/>
        <end position="15"/>
    </location>
</feature>
<evidence type="ECO:0000313" key="2">
    <source>
        <dbReference type="EMBL" id="MCI09991.1"/>
    </source>
</evidence>
<feature type="region of interest" description="Disordered" evidence="1">
    <location>
        <begin position="1"/>
        <end position="29"/>
    </location>
</feature>
<dbReference type="EMBL" id="LXQA010074639">
    <property type="protein sequence ID" value="MCI09991.1"/>
    <property type="molecule type" value="Genomic_DNA"/>
</dbReference>
<feature type="region of interest" description="Disordered" evidence="1">
    <location>
        <begin position="58"/>
        <end position="89"/>
    </location>
</feature>
<feature type="compositionally biased region" description="Polar residues" evidence="1">
    <location>
        <begin position="58"/>
        <end position="74"/>
    </location>
</feature>
<dbReference type="AlphaFoldDB" id="A0A392PCW7"/>
<evidence type="ECO:0000256" key="1">
    <source>
        <dbReference type="SAM" id="MobiDB-lite"/>
    </source>
</evidence>
<comment type="caution">
    <text evidence="2">The sequence shown here is derived from an EMBL/GenBank/DDBJ whole genome shotgun (WGS) entry which is preliminary data.</text>
</comment>
<organism evidence="2 3">
    <name type="scientific">Trifolium medium</name>
    <dbReference type="NCBI Taxonomy" id="97028"/>
    <lineage>
        <taxon>Eukaryota</taxon>
        <taxon>Viridiplantae</taxon>
        <taxon>Streptophyta</taxon>
        <taxon>Embryophyta</taxon>
        <taxon>Tracheophyta</taxon>
        <taxon>Spermatophyta</taxon>
        <taxon>Magnoliopsida</taxon>
        <taxon>eudicotyledons</taxon>
        <taxon>Gunneridae</taxon>
        <taxon>Pentapetalae</taxon>
        <taxon>rosids</taxon>
        <taxon>fabids</taxon>
        <taxon>Fabales</taxon>
        <taxon>Fabaceae</taxon>
        <taxon>Papilionoideae</taxon>
        <taxon>50 kb inversion clade</taxon>
        <taxon>NPAAA clade</taxon>
        <taxon>Hologalegina</taxon>
        <taxon>IRL clade</taxon>
        <taxon>Trifolieae</taxon>
        <taxon>Trifolium</taxon>
    </lineage>
</organism>
<evidence type="ECO:0000313" key="3">
    <source>
        <dbReference type="Proteomes" id="UP000265520"/>
    </source>
</evidence>
<dbReference type="Proteomes" id="UP000265520">
    <property type="component" value="Unassembled WGS sequence"/>
</dbReference>
<accession>A0A392PCW7</accession>
<sequence>IFPYSSQSTTSSWQYHPSFTPTDNDHDIAHNNISQNVEDQSSPPSNTNISQNIENQFSSASDTNTDNPNITENTPIVSPPSPRPIRDRRAPSYLSDYVCNLPKPPVNQTSKGTLYPISEHHSLSNLSTAHHAYTLSVTHTQEPRSYSETCKHECWQRAMDAELEALTKTGTWVIIDLPPLAKPIGCKWVYKVKYKADGTIERHKASQNFTSPCFNPTVAFASIRCK</sequence>
<protein>
    <submittedName>
        <fullName evidence="2">Retrovirus-related pol polyprotein from transposon TNT 1-94</fullName>
    </submittedName>
</protein>
<reference evidence="2 3" key="1">
    <citation type="journal article" date="2018" name="Front. Plant Sci.">
        <title>Red Clover (Trifolium pratense) and Zigzag Clover (T. medium) - A Picture of Genomic Similarities and Differences.</title>
        <authorList>
            <person name="Dluhosova J."/>
            <person name="Istvanek J."/>
            <person name="Nedelnik J."/>
            <person name="Repkova J."/>
        </authorList>
    </citation>
    <scope>NUCLEOTIDE SEQUENCE [LARGE SCALE GENOMIC DNA]</scope>
    <source>
        <strain evidence="3">cv. 10/8</strain>
        <tissue evidence="2">Leaf</tissue>
    </source>
</reference>
<name>A0A392PCW7_9FABA</name>
<feature type="non-terminal residue" evidence="2">
    <location>
        <position position="1"/>
    </location>
</feature>
<keyword evidence="3" id="KW-1185">Reference proteome</keyword>
<proteinExistence type="predicted"/>